<dbReference type="PROSITE" id="PS51194">
    <property type="entry name" value="HELICASE_CTER"/>
    <property type="match status" value="1"/>
</dbReference>
<evidence type="ECO:0000313" key="12">
    <source>
        <dbReference type="Proteomes" id="UP000737391"/>
    </source>
</evidence>
<dbReference type="Pfam" id="PF00270">
    <property type="entry name" value="DEAD"/>
    <property type="match status" value="1"/>
</dbReference>
<dbReference type="PROSITE" id="PS00039">
    <property type="entry name" value="DEAD_ATP_HELICASE"/>
    <property type="match status" value="1"/>
</dbReference>
<dbReference type="AlphaFoldDB" id="A0A9P5BCJ4"/>
<dbReference type="InterPro" id="IPR011545">
    <property type="entry name" value="DEAD/DEAH_box_helicase_dom"/>
</dbReference>
<feature type="compositionally biased region" description="Basic and acidic residues" evidence="7">
    <location>
        <begin position="242"/>
        <end position="261"/>
    </location>
</feature>
<evidence type="ECO:0000259" key="8">
    <source>
        <dbReference type="PROSITE" id="PS50011"/>
    </source>
</evidence>
<dbReference type="SMART" id="SM00487">
    <property type="entry name" value="DEXDc"/>
    <property type="match status" value="1"/>
</dbReference>
<dbReference type="CDD" id="cd18787">
    <property type="entry name" value="SF2_C_DEAD"/>
    <property type="match status" value="1"/>
</dbReference>
<feature type="region of interest" description="Disordered" evidence="7">
    <location>
        <begin position="242"/>
        <end position="265"/>
    </location>
</feature>
<dbReference type="EC" id="3.6.4.13" evidence="6"/>
<feature type="compositionally biased region" description="Pro residues" evidence="7">
    <location>
        <begin position="657"/>
        <end position="667"/>
    </location>
</feature>
<keyword evidence="2 6" id="KW-0378">Hydrolase</keyword>
<comment type="domain">
    <text evidence="6">The Q motif is unique to and characteristic of the DEAD box family of RNA helicases and controls ATP binding and hydrolysis.</text>
</comment>
<evidence type="ECO:0000256" key="4">
    <source>
        <dbReference type="ARBA" id="ARBA00022840"/>
    </source>
</evidence>
<feature type="domain" description="Helicase C-terminal" evidence="10">
    <location>
        <begin position="919"/>
        <end position="1074"/>
    </location>
</feature>
<accession>A0A9P5BCJ4</accession>
<dbReference type="InterPro" id="IPR001650">
    <property type="entry name" value="Helicase_C-like"/>
</dbReference>
<evidence type="ECO:0000313" key="11">
    <source>
        <dbReference type="EMBL" id="KAF4499104.1"/>
    </source>
</evidence>
<dbReference type="InterPro" id="IPR014001">
    <property type="entry name" value="Helicase_ATP-bd"/>
</dbReference>
<dbReference type="Pfam" id="PF00271">
    <property type="entry name" value="Helicase_C"/>
    <property type="match status" value="1"/>
</dbReference>
<dbReference type="SMART" id="SM00490">
    <property type="entry name" value="HELICc"/>
    <property type="match status" value="1"/>
</dbReference>
<evidence type="ECO:0000256" key="3">
    <source>
        <dbReference type="ARBA" id="ARBA00022806"/>
    </source>
</evidence>
<dbReference type="EMBL" id="LUFC02000288">
    <property type="protein sequence ID" value="KAF4499104.1"/>
    <property type="molecule type" value="Genomic_DNA"/>
</dbReference>
<dbReference type="Gene3D" id="3.40.50.300">
    <property type="entry name" value="P-loop containing nucleotide triphosphate hydrolases"/>
    <property type="match status" value="2"/>
</dbReference>
<dbReference type="OrthoDB" id="193716at2759"/>
<dbReference type="InterPro" id="IPR027417">
    <property type="entry name" value="P-loop_NTPase"/>
</dbReference>
<dbReference type="GO" id="GO:0016787">
    <property type="term" value="F:hydrolase activity"/>
    <property type="evidence" value="ECO:0007669"/>
    <property type="project" value="UniProtKB-KW"/>
</dbReference>
<dbReference type="InterPro" id="IPR000719">
    <property type="entry name" value="Prot_kinase_dom"/>
</dbReference>
<dbReference type="Gene3D" id="1.10.510.10">
    <property type="entry name" value="Transferase(Phosphotransferase) domain 1"/>
    <property type="match status" value="1"/>
</dbReference>
<feature type="compositionally biased region" description="Gly residues" evidence="7">
    <location>
        <begin position="613"/>
        <end position="629"/>
    </location>
</feature>
<dbReference type="GO" id="GO:0003723">
    <property type="term" value="F:RNA binding"/>
    <property type="evidence" value="ECO:0007669"/>
    <property type="project" value="UniProtKB-UniRule"/>
</dbReference>
<comment type="similarity">
    <text evidence="6">Belongs to the DEAD box helicase family.</text>
</comment>
<dbReference type="SUPFAM" id="SSF52540">
    <property type="entry name" value="P-loop containing nucleoside triphosphate hydrolases"/>
    <property type="match status" value="1"/>
</dbReference>
<feature type="region of interest" description="Disordered" evidence="7">
    <location>
        <begin position="1146"/>
        <end position="1174"/>
    </location>
</feature>
<comment type="catalytic activity">
    <reaction evidence="6">
        <text>ATP + H2O = ADP + phosphate + H(+)</text>
        <dbReference type="Rhea" id="RHEA:13065"/>
        <dbReference type="ChEBI" id="CHEBI:15377"/>
        <dbReference type="ChEBI" id="CHEBI:15378"/>
        <dbReference type="ChEBI" id="CHEBI:30616"/>
        <dbReference type="ChEBI" id="CHEBI:43474"/>
        <dbReference type="ChEBI" id="CHEBI:456216"/>
        <dbReference type="EC" id="3.6.4.13"/>
    </reaction>
</comment>
<keyword evidence="12" id="KW-1185">Reference proteome</keyword>
<dbReference type="Pfam" id="PF14479">
    <property type="entry name" value="HeLo"/>
    <property type="match status" value="1"/>
</dbReference>
<dbReference type="CDD" id="cd17964">
    <property type="entry name" value="DEADc_MSS116"/>
    <property type="match status" value="1"/>
</dbReference>
<dbReference type="PROSITE" id="PS50011">
    <property type="entry name" value="PROTEIN_KINASE_DOM"/>
    <property type="match status" value="1"/>
</dbReference>
<dbReference type="Proteomes" id="UP000737391">
    <property type="component" value="Unassembled WGS sequence"/>
</dbReference>
<organism evidence="11 12">
    <name type="scientific">Fusarium agapanthi</name>
    <dbReference type="NCBI Taxonomy" id="1803897"/>
    <lineage>
        <taxon>Eukaryota</taxon>
        <taxon>Fungi</taxon>
        <taxon>Dikarya</taxon>
        <taxon>Ascomycota</taxon>
        <taxon>Pezizomycotina</taxon>
        <taxon>Sordariomycetes</taxon>
        <taxon>Hypocreomycetidae</taxon>
        <taxon>Hypocreales</taxon>
        <taxon>Nectriaceae</taxon>
        <taxon>Fusarium</taxon>
        <taxon>Fusarium fujikuroi species complex</taxon>
    </lineage>
</organism>
<comment type="caution">
    <text evidence="11">The sequence shown here is derived from an EMBL/GenBank/DDBJ whole genome shotgun (WGS) entry which is preliminary data.</text>
</comment>
<dbReference type="InterPro" id="IPR029498">
    <property type="entry name" value="HeLo_dom"/>
</dbReference>
<evidence type="ECO:0000256" key="2">
    <source>
        <dbReference type="ARBA" id="ARBA00022801"/>
    </source>
</evidence>
<gene>
    <name evidence="11" type="ORF">FAGAP_4697</name>
</gene>
<evidence type="ECO:0000256" key="6">
    <source>
        <dbReference type="RuleBase" id="RU365068"/>
    </source>
</evidence>
<evidence type="ECO:0000256" key="5">
    <source>
        <dbReference type="ARBA" id="ARBA00022884"/>
    </source>
</evidence>
<feature type="region of interest" description="Disordered" evidence="7">
    <location>
        <begin position="599"/>
        <end position="673"/>
    </location>
</feature>
<dbReference type="Gene3D" id="1.20.120.1020">
    <property type="entry name" value="Prion-inhibition and propagation, HeLo domain"/>
    <property type="match status" value="1"/>
</dbReference>
<evidence type="ECO:0000256" key="1">
    <source>
        <dbReference type="ARBA" id="ARBA00022741"/>
    </source>
</evidence>
<evidence type="ECO:0000259" key="10">
    <source>
        <dbReference type="PROSITE" id="PS51194"/>
    </source>
</evidence>
<sequence>MADPAGTALGATSLFLQIFQGCVDGFSVWQKGETLASDALIFKARLEMQAARFKAWGLDWGFDRGPDAACWRDDRFIENGDLAVKYVVIIYGFLDSLGELSQKFPALASAENVPVSAATSLGAMLRMAFKDSQEREEWARKLEAMRDEAMVSEKLRWALKEGEITKTLELLELMIDDLCKFFKPPENDPVALQVANSLLSSLNISKLNAVAAGAPDDSMLQSLALLKVMVLQLQLGARNAEKVDEKDRSLRETGPLDERTRRSTGVFRKGTNSTDVLVEWKLIDGSHIPPGHTAATYRAMAGNRIKNLARLLKWSSRLEDLRTLDCIGVITRDGPSDDEVRYGIIFTMPTKKYTTLKTILEGAQDNIYLEDWFKVANSVTRAVLCLHLAGWLHKGLRSENILYFQYDAGNISYEEPYLTGFEYSREISAPGQTEGVTDDLEANLYRHEEVQGVPEEPSEDEQGQACKPPFSMKHDIYSIGILLVELGLQKPIIQLYEEATQTEEYEHSAAAFREWILSKALPKLGRSRGKEYMRATELCLESEFEGASTDELQQAFYKSVEGQQRKMQRLRLPINNILQHPRTQLLSLTALFAQRPTFTPFLMDGGSRRRGGRGGGNRRGFSSRGGGGRSNQPRNQPRTPKIKNENESPDVEMASPSPAPAPAPPLTEDPTSRRFDSLLENNKVNPLIVRTITDDMKFEFMTPVQAATMDELLPPNRSDCLVQARTGTGKTMAFLIPALQTMINQNRAAGDGISLLVISPTRELALQISAEAKRVLQGLPKYRVQVAIGGTNKDREERAILAGCEILIATPGRLLDHMSNEDIVYSMRKLNTLVLDEADRLLDMGFMKDLRDIVGRLPDKTKSDRQGMLFSATIAPHVEQVAGLVLSPGYKFISTIPAGEANTHERVPQFLVQVPTFADVAPAMVGCIREEATRGQAFKAILFAPTAAIADFYGRLLEDLPGLPPVSILHSRMSQNKRTKITNDYRTARSAILVATDVVARGMDFPGVTTVIQVGMPADKQSYIHRLGRTARADAEGRGILIVCDAEGFFPKFSLKEINLIAREADLSPSQDVISVAEKMEDDEKSRVYQAWLGYYNSHMKSLRWDKDELVRQANVYAREGLGSPDVPTIQKSTASKMGLRGVRGLNTVADRPRQKHGAPGGHGDNGRGKRGRN</sequence>
<dbReference type="PROSITE" id="PS51192">
    <property type="entry name" value="HELICASE_ATP_BIND_1"/>
    <property type="match status" value="1"/>
</dbReference>
<reference evidence="11" key="1">
    <citation type="submission" date="2020-01" db="EMBL/GenBank/DDBJ databases">
        <title>Identification and distribution of gene clusters putatively required for synthesis of sphingolipid metabolism inhibitors in phylogenetically diverse species of the filamentous fungus Fusarium.</title>
        <authorList>
            <person name="Kim H.-S."/>
            <person name="Busman M."/>
            <person name="Brown D.W."/>
            <person name="Divon H."/>
            <person name="Uhlig S."/>
            <person name="Proctor R.H."/>
        </authorList>
    </citation>
    <scope>NUCLEOTIDE SEQUENCE</scope>
    <source>
        <strain evidence="11">NRRL 31653</strain>
    </source>
</reference>
<evidence type="ECO:0000259" key="9">
    <source>
        <dbReference type="PROSITE" id="PS51192"/>
    </source>
</evidence>
<proteinExistence type="inferred from homology"/>
<keyword evidence="4 6" id="KW-0067">ATP-binding</keyword>
<dbReference type="PANTHER" id="PTHR24031">
    <property type="entry name" value="RNA HELICASE"/>
    <property type="match status" value="1"/>
</dbReference>
<keyword evidence="3 6" id="KW-0347">Helicase</keyword>
<evidence type="ECO:0000256" key="7">
    <source>
        <dbReference type="SAM" id="MobiDB-lite"/>
    </source>
</evidence>
<name>A0A9P5BCJ4_9HYPO</name>
<keyword evidence="5 6" id="KW-0694">RNA-binding</keyword>
<dbReference type="InterPro" id="IPR011009">
    <property type="entry name" value="Kinase-like_dom_sf"/>
</dbReference>
<dbReference type="GO" id="GO:0003724">
    <property type="term" value="F:RNA helicase activity"/>
    <property type="evidence" value="ECO:0007669"/>
    <property type="project" value="UniProtKB-EC"/>
</dbReference>
<comment type="function">
    <text evidence="6">RNA helicase.</text>
</comment>
<feature type="domain" description="Helicase ATP-binding" evidence="9">
    <location>
        <begin position="711"/>
        <end position="892"/>
    </location>
</feature>
<dbReference type="GO" id="GO:0005524">
    <property type="term" value="F:ATP binding"/>
    <property type="evidence" value="ECO:0007669"/>
    <property type="project" value="UniProtKB-UniRule"/>
</dbReference>
<dbReference type="InterPro" id="IPR000629">
    <property type="entry name" value="RNA-helicase_DEAD-box_CS"/>
</dbReference>
<protein>
    <recommendedName>
        <fullName evidence="6">ATP-dependent RNA helicase</fullName>
        <ecNumber evidence="6">3.6.4.13</ecNumber>
    </recommendedName>
</protein>
<keyword evidence="1 6" id="KW-0547">Nucleotide-binding</keyword>
<feature type="domain" description="Protein kinase" evidence="8">
    <location>
        <begin position="256"/>
        <end position="583"/>
    </location>
</feature>
<dbReference type="SUPFAM" id="SSF56112">
    <property type="entry name" value="Protein kinase-like (PK-like)"/>
    <property type="match status" value="1"/>
</dbReference>
<dbReference type="InterPro" id="IPR038305">
    <property type="entry name" value="HeLo_sf"/>
</dbReference>
<dbReference type="GO" id="GO:0004672">
    <property type="term" value="F:protein kinase activity"/>
    <property type="evidence" value="ECO:0007669"/>
    <property type="project" value="InterPro"/>
</dbReference>